<dbReference type="InterPro" id="IPR050643">
    <property type="entry name" value="Periplasmic_pilus_chap"/>
</dbReference>
<name>A0A1X7G6N9_9SPHN</name>
<dbReference type="EMBL" id="LT840185">
    <property type="protein sequence ID" value="SMF64984.1"/>
    <property type="molecule type" value="Genomic_DNA"/>
</dbReference>
<dbReference type="PANTHER" id="PTHR30251:SF4">
    <property type="entry name" value="SLR1668 PROTEIN"/>
    <property type="match status" value="1"/>
</dbReference>
<sequence length="253" mass="27058">MKPWIKKFALIAAAPIAIVTAAATAYAMTVQPVIIDLFPSGRQMSQVIQVQNTFQTQLPVELRAQTATFENGALKAAGGETDDLLIFPPQALIEPGRTQSFRVQYVGDPELAQSKHFYVTVAQLPVKLPEGQSAVQVLYNFQVIVSVGVPGAKPALQVTNATISTTGDGQPRVSLNLSNNSNTYGYLSAGSLKIVQRDAGGKEVYSRTFSPAEIQQEIGFGLVGAGQQREMLTPIVLPQAGGTLEAEFTPRRG</sequence>
<dbReference type="SUPFAM" id="SSF49354">
    <property type="entry name" value="PapD-like"/>
    <property type="match status" value="1"/>
</dbReference>
<proteinExistence type="predicted"/>
<dbReference type="InterPro" id="IPR013783">
    <property type="entry name" value="Ig-like_fold"/>
</dbReference>
<dbReference type="InterPro" id="IPR016147">
    <property type="entry name" value="Pili_assmbl_chaperone_N"/>
</dbReference>
<feature type="signal peptide" evidence="1">
    <location>
        <begin position="1"/>
        <end position="27"/>
    </location>
</feature>
<dbReference type="Proteomes" id="UP000192934">
    <property type="component" value="Chromosome I"/>
</dbReference>
<dbReference type="GO" id="GO:0030288">
    <property type="term" value="C:outer membrane-bounded periplasmic space"/>
    <property type="evidence" value="ECO:0007669"/>
    <property type="project" value="InterPro"/>
</dbReference>
<keyword evidence="4" id="KW-1185">Reference proteome</keyword>
<evidence type="ECO:0000256" key="1">
    <source>
        <dbReference type="SAM" id="SignalP"/>
    </source>
</evidence>
<feature type="chain" id="PRO_5013118268" evidence="1">
    <location>
        <begin position="28"/>
        <end position="253"/>
    </location>
</feature>
<dbReference type="Pfam" id="PF00345">
    <property type="entry name" value="PapD_N"/>
    <property type="match status" value="1"/>
</dbReference>
<dbReference type="STRING" id="941907.SAMN06295910_1268"/>
<evidence type="ECO:0000259" key="2">
    <source>
        <dbReference type="Pfam" id="PF00345"/>
    </source>
</evidence>
<organism evidence="3 4">
    <name type="scientific">Allosphingosinicella indica</name>
    <dbReference type="NCBI Taxonomy" id="941907"/>
    <lineage>
        <taxon>Bacteria</taxon>
        <taxon>Pseudomonadati</taxon>
        <taxon>Pseudomonadota</taxon>
        <taxon>Alphaproteobacteria</taxon>
        <taxon>Sphingomonadales</taxon>
        <taxon>Sphingomonadaceae</taxon>
        <taxon>Allosphingosinicella</taxon>
    </lineage>
</organism>
<dbReference type="Gene3D" id="2.60.40.10">
    <property type="entry name" value="Immunoglobulins"/>
    <property type="match status" value="1"/>
</dbReference>
<keyword evidence="1" id="KW-0732">Signal</keyword>
<dbReference type="RefSeq" id="WP_085218025.1">
    <property type="nucleotide sequence ID" value="NZ_LT840185.1"/>
</dbReference>
<dbReference type="InterPro" id="IPR008962">
    <property type="entry name" value="PapD-like_sf"/>
</dbReference>
<dbReference type="PANTHER" id="PTHR30251">
    <property type="entry name" value="PILUS ASSEMBLY CHAPERONE"/>
    <property type="match status" value="1"/>
</dbReference>
<dbReference type="GO" id="GO:0071555">
    <property type="term" value="P:cell wall organization"/>
    <property type="evidence" value="ECO:0007669"/>
    <property type="project" value="InterPro"/>
</dbReference>
<feature type="domain" description="Pili assembly chaperone N-terminal" evidence="2">
    <location>
        <begin position="42"/>
        <end position="139"/>
    </location>
</feature>
<gene>
    <name evidence="3" type="ORF">SAMN06295910_1268</name>
</gene>
<dbReference type="OrthoDB" id="369595at2"/>
<accession>A0A1X7G6N9</accession>
<protein>
    <submittedName>
        <fullName evidence="3">P pilus assembly protein, chaperone PapD</fullName>
    </submittedName>
</protein>
<reference evidence="4" key="1">
    <citation type="submission" date="2017-04" db="EMBL/GenBank/DDBJ databases">
        <authorList>
            <person name="Varghese N."/>
            <person name="Submissions S."/>
        </authorList>
    </citation>
    <scope>NUCLEOTIDE SEQUENCE [LARGE SCALE GENOMIC DNA]</scope>
    <source>
        <strain evidence="4">Dd16</strain>
    </source>
</reference>
<evidence type="ECO:0000313" key="3">
    <source>
        <dbReference type="EMBL" id="SMF64984.1"/>
    </source>
</evidence>
<evidence type="ECO:0000313" key="4">
    <source>
        <dbReference type="Proteomes" id="UP000192934"/>
    </source>
</evidence>
<dbReference type="AlphaFoldDB" id="A0A1X7G6N9"/>